<feature type="compositionally biased region" description="Low complexity" evidence="1">
    <location>
        <begin position="574"/>
        <end position="588"/>
    </location>
</feature>
<feature type="compositionally biased region" description="Low complexity" evidence="1">
    <location>
        <begin position="668"/>
        <end position="687"/>
    </location>
</feature>
<feature type="region of interest" description="Disordered" evidence="1">
    <location>
        <begin position="664"/>
        <end position="701"/>
    </location>
</feature>
<reference evidence="2 3" key="1">
    <citation type="submission" date="2017-04" db="EMBL/GenBank/DDBJ databases">
        <title>Draft genome sequence of Tuber borchii Vittad., a whitish edible truffle.</title>
        <authorList>
            <consortium name="DOE Joint Genome Institute"/>
            <person name="Murat C."/>
            <person name="Kuo A."/>
            <person name="Barry K.W."/>
            <person name="Clum A."/>
            <person name="Dockter R.B."/>
            <person name="Fauchery L."/>
            <person name="Iotti M."/>
            <person name="Kohler A."/>
            <person name="Labutti K."/>
            <person name="Lindquist E.A."/>
            <person name="Lipzen A."/>
            <person name="Ohm R.A."/>
            <person name="Wang M."/>
            <person name="Grigoriev I.V."/>
            <person name="Zambonelli A."/>
            <person name="Martin F.M."/>
        </authorList>
    </citation>
    <scope>NUCLEOTIDE SEQUENCE [LARGE SCALE GENOMIC DNA]</scope>
    <source>
        <strain evidence="2 3">Tbo3840</strain>
    </source>
</reference>
<feature type="region of interest" description="Disordered" evidence="1">
    <location>
        <begin position="474"/>
        <end position="498"/>
    </location>
</feature>
<evidence type="ECO:0000313" key="3">
    <source>
        <dbReference type="Proteomes" id="UP000244722"/>
    </source>
</evidence>
<dbReference type="EMBL" id="NESQ01000413">
    <property type="protein sequence ID" value="PUU73101.1"/>
    <property type="molecule type" value="Genomic_DNA"/>
</dbReference>
<feature type="region of interest" description="Disordered" evidence="1">
    <location>
        <begin position="50"/>
        <end position="85"/>
    </location>
</feature>
<dbReference type="AlphaFoldDB" id="A0A2T6ZC77"/>
<feature type="region of interest" description="Disordered" evidence="1">
    <location>
        <begin position="10"/>
        <end position="34"/>
    </location>
</feature>
<feature type="compositionally biased region" description="Polar residues" evidence="1">
    <location>
        <begin position="72"/>
        <end position="85"/>
    </location>
</feature>
<comment type="caution">
    <text evidence="2">The sequence shown here is derived from an EMBL/GenBank/DDBJ whole genome shotgun (WGS) entry which is preliminary data.</text>
</comment>
<organism evidence="2 3">
    <name type="scientific">Tuber borchii</name>
    <name type="common">White truffle</name>
    <dbReference type="NCBI Taxonomy" id="42251"/>
    <lineage>
        <taxon>Eukaryota</taxon>
        <taxon>Fungi</taxon>
        <taxon>Dikarya</taxon>
        <taxon>Ascomycota</taxon>
        <taxon>Pezizomycotina</taxon>
        <taxon>Pezizomycetes</taxon>
        <taxon>Pezizales</taxon>
        <taxon>Tuberaceae</taxon>
        <taxon>Tuber</taxon>
    </lineage>
</organism>
<protein>
    <submittedName>
        <fullName evidence="2">Uncharacterized protein</fullName>
    </submittedName>
</protein>
<accession>A0A2T6ZC77</accession>
<feature type="compositionally biased region" description="Gly residues" evidence="1">
    <location>
        <begin position="688"/>
        <end position="699"/>
    </location>
</feature>
<keyword evidence="3" id="KW-1185">Reference proteome</keyword>
<evidence type="ECO:0000313" key="2">
    <source>
        <dbReference type="EMBL" id="PUU73101.1"/>
    </source>
</evidence>
<sequence>MRFKLCCCGTNPGSSPHSSPVQPPPGQTTGLPTLPDSVVPDVSGAIKTITVPEKQKETTAPKTTLPPINSEYGATSNPGNKETNNPARVYGSATNTDMVSNGRTPLGAWHAVAAKVVAVNRFRGAGASSHVGDFRIEELGGKSGHLVFGPVAGTVKLNLVFSGNVSLDVKKPMAGMTLTITFTGVAEVDKNLATFLSISHELYSGDFQEGFRTFLFGFNFPHLNLPPTSTSPLVHYSFVARLTKTSAIQDDNYSIGSRISEFKSKPLEIVFIPYIDPALEFPPLPRLLPQAFPAKDRNSKGKGVDAAPSLKSAGGAESPTNDTSTGPLKVPKPKLTLTTADLPLTASSNSTPIIDRPRPIDTSVLRTVCVKDDGKTVARLTIELQKTRFLPDDEISVLMQFAIREGDTMPKGFSIRVVEKRCLARMDPDTTQDEAISDDDEDSLPKLKVIGKERTKVLTGGKFTIHPDNIRNVKPADINIPDRAGSANAPRGKGEDESAAHRNLLGGKKIEMPIRIRLPSFKTFISDILLPTVALPLGSLSTYDPPPRIGPIDGFPSSSPSSSTHRNKGKSPMISNTPSPTTTASSINHSLPLLPPNLSLSFIVAHVLQVTVPTSTSWLKKPTSTSKDLEISIPIVLGNINPHAVLRRKTPDFRMGVLEERMYGAGGSSSSRSSSRKGSVGSVSGYGVASGSGSGGKVTGGWKEGERFLTLKETEVRPGFIREF</sequence>
<name>A0A2T6ZC77_TUBBO</name>
<dbReference type="Proteomes" id="UP000244722">
    <property type="component" value="Unassembled WGS sequence"/>
</dbReference>
<evidence type="ECO:0000256" key="1">
    <source>
        <dbReference type="SAM" id="MobiDB-lite"/>
    </source>
</evidence>
<gene>
    <name evidence="2" type="ORF">B9Z19DRAFT_1135857</name>
</gene>
<feature type="compositionally biased region" description="Basic and acidic residues" evidence="1">
    <location>
        <begin position="294"/>
        <end position="303"/>
    </location>
</feature>
<feature type="region of interest" description="Disordered" evidence="1">
    <location>
        <begin position="292"/>
        <end position="333"/>
    </location>
</feature>
<proteinExistence type="predicted"/>
<dbReference type="OrthoDB" id="387657at2759"/>
<feature type="region of interest" description="Disordered" evidence="1">
    <location>
        <begin position="548"/>
        <end position="588"/>
    </location>
</feature>